<organism evidence="1 2">
    <name type="scientific">Moniliophthora roreri</name>
    <name type="common">Frosty pod rot fungus</name>
    <name type="synonym">Monilia roreri</name>
    <dbReference type="NCBI Taxonomy" id="221103"/>
    <lineage>
        <taxon>Eukaryota</taxon>
        <taxon>Fungi</taxon>
        <taxon>Dikarya</taxon>
        <taxon>Basidiomycota</taxon>
        <taxon>Agaricomycotina</taxon>
        <taxon>Agaricomycetes</taxon>
        <taxon>Agaricomycetidae</taxon>
        <taxon>Agaricales</taxon>
        <taxon>Marasmiineae</taxon>
        <taxon>Marasmiaceae</taxon>
        <taxon>Moniliophthora</taxon>
    </lineage>
</organism>
<dbReference type="EMBL" id="LATX01001370">
    <property type="protein sequence ID" value="KTB42196.1"/>
    <property type="molecule type" value="Genomic_DNA"/>
</dbReference>
<comment type="caution">
    <text evidence="1">The sequence shown here is derived from an EMBL/GenBank/DDBJ whole genome shotgun (WGS) entry which is preliminary data.</text>
</comment>
<evidence type="ECO:0000313" key="1">
    <source>
        <dbReference type="EMBL" id="KTB42196.1"/>
    </source>
</evidence>
<protein>
    <submittedName>
        <fullName evidence="1">Uncharacterized protein</fullName>
    </submittedName>
</protein>
<evidence type="ECO:0000313" key="2">
    <source>
        <dbReference type="Proteomes" id="UP000054988"/>
    </source>
</evidence>
<accession>A0A0W0G0T4</accession>
<reference evidence="1 2" key="1">
    <citation type="submission" date="2015-12" db="EMBL/GenBank/DDBJ databases">
        <title>Draft genome sequence of Moniliophthora roreri, the causal agent of frosty pod rot of cacao.</title>
        <authorList>
            <person name="Aime M.C."/>
            <person name="Diaz-Valderrama J.R."/>
            <person name="Kijpornyongpan T."/>
            <person name="Phillips-Mora W."/>
        </authorList>
    </citation>
    <scope>NUCLEOTIDE SEQUENCE [LARGE SCALE GENOMIC DNA]</scope>
    <source>
        <strain evidence="1 2">MCA 2952</strain>
    </source>
</reference>
<proteinExistence type="predicted"/>
<sequence>MAVKGSTHGDCNK</sequence>
<name>A0A0W0G0T4_MONRR</name>
<gene>
    <name evidence="1" type="ORF">WG66_5223</name>
</gene>
<dbReference type="Proteomes" id="UP000054988">
    <property type="component" value="Unassembled WGS sequence"/>
</dbReference>